<dbReference type="InterPro" id="IPR057169">
    <property type="entry name" value="DUF7847"/>
</dbReference>
<dbReference type="EMBL" id="BMLQ01000004">
    <property type="protein sequence ID" value="GGO44575.1"/>
    <property type="molecule type" value="Genomic_DNA"/>
</dbReference>
<keyword evidence="2" id="KW-0812">Transmembrane</keyword>
<feature type="transmembrane region" description="Helical" evidence="2">
    <location>
        <begin position="326"/>
        <end position="353"/>
    </location>
</feature>
<feature type="region of interest" description="Disordered" evidence="1">
    <location>
        <begin position="1"/>
        <end position="94"/>
    </location>
</feature>
<dbReference type="Pfam" id="PF25231">
    <property type="entry name" value="DUF7847"/>
    <property type="match status" value="1"/>
</dbReference>
<feature type="domain" description="DUF7847" evidence="3">
    <location>
        <begin position="105"/>
        <end position="391"/>
    </location>
</feature>
<gene>
    <name evidence="4" type="ORF">GCM10010977_15280</name>
</gene>
<feature type="compositionally biased region" description="Polar residues" evidence="1">
    <location>
        <begin position="53"/>
        <end position="64"/>
    </location>
</feature>
<accession>A0ABQ2LY00</accession>
<organism evidence="4 5">
    <name type="scientific">Citricoccus zhacaiensis</name>
    <dbReference type="NCBI Taxonomy" id="489142"/>
    <lineage>
        <taxon>Bacteria</taxon>
        <taxon>Bacillati</taxon>
        <taxon>Actinomycetota</taxon>
        <taxon>Actinomycetes</taxon>
        <taxon>Micrococcales</taxon>
        <taxon>Micrococcaceae</taxon>
        <taxon>Citricoccus</taxon>
    </lineage>
</organism>
<feature type="transmembrane region" description="Helical" evidence="2">
    <location>
        <begin position="226"/>
        <end position="259"/>
    </location>
</feature>
<evidence type="ECO:0000313" key="4">
    <source>
        <dbReference type="EMBL" id="GGO44575.1"/>
    </source>
</evidence>
<name>A0ABQ2LY00_9MICC</name>
<evidence type="ECO:0000259" key="3">
    <source>
        <dbReference type="Pfam" id="PF25231"/>
    </source>
</evidence>
<evidence type="ECO:0000256" key="1">
    <source>
        <dbReference type="SAM" id="MobiDB-lite"/>
    </source>
</evidence>
<keyword evidence="2" id="KW-1133">Transmembrane helix</keyword>
<keyword evidence="2" id="KW-0472">Membrane</keyword>
<feature type="transmembrane region" description="Helical" evidence="2">
    <location>
        <begin position="373"/>
        <end position="399"/>
    </location>
</feature>
<evidence type="ECO:0000313" key="5">
    <source>
        <dbReference type="Proteomes" id="UP000642509"/>
    </source>
</evidence>
<protein>
    <submittedName>
        <fullName evidence="4">Membrane protein</fullName>
    </submittedName>
</protein>
<comment type="caution">
    <text evidence="4">The sequence shown here is derived from an EMBL/GenBank/DDBJ whole genome shotgun (WGS) entry which is preliminary data.</text>
</comment>
<dbReference type="RefSeq" id="WP_188805598.1">
    <property type="nucleotide sequence ID" value="NZ_BAAAOU010000005.1"/>
</dbReference>
<feature type="compositionally biased region" description="Low complexity" evidence="1">
    <location>
        <begin position="7"/>
        <end position="32"/>
    </location>
</feature>
<feature type="transmembrane region" description="Helical" evidence="2">
    <location>
        <begin position="265"/>
        <end position="289"/>
    </location>
</feature>
<keyword evidence="5" id="KW-1185">Reference proteome</keyword>
<feature type="region of interest" description="Disordered" evidence="1">
    <location>
        <begin position="438"/>
        <end position="463"/>
    </location>
</feature>
<proteinExistence type="predicted"/>
<feature type="transmembrane region" description="Helical" evidence="2">
    <location>
        <begin position="175"/>
        <end position="205"/>
    </location>
</feature>
<dbReference type="Proteomes" id="UP000642509">
    <property type="component" value="Unassembled WGS sequence"/>
</dbReference>
<sequence length="463" mass="48432">MNENEVPGQGPDQQPAQQPQQSDQQPAQQPQQPQQPAPPAHQPWGQSPYGPAVSQSPYGQSPYGQSPYGAYGQPASQQNPYGGQPGYGTPSRRPGIIPLTPLALGDLLSGSFAAIRRNAAAVLGTALIVALIEIVVSVFATNVLFDATYSIILMEEGGQDPFLGDPLTNPVFGQLFGSIALLFLGALLAALAGIIANGVLAVVVLRSAAGLKTSLGQAWKLTGRQIWSLMGLALVYLVAGAIVFVLFIGVFVGLVIAAVSEDGGMAALMGIVLFVLTVASVVISVWLYIKLVLAAAASAVELKGPFKAMGRSWSLTRGHWWRTLGIILLVAVIVGVIASIITTPLSMIGGVFAPLDPTTSMEEMMDSTRWWTLLSVAVSSLVNALALVYSSCLIALLYIDYRIRHESFDLDLAAAAEQAGAGDDERFSTVRDVQAATGTDQLVPGRHRSGPSTPAGASGPAGH</sequence>
<evidence type="ECO:0000256" key="2">
    <source>
        <dbReference type="SAM" id="Phobius"/>
    </source>
</evidence>
<reference evidence="5" key="1">
    <citation type="journal article" date="2019" name="Int. J. Syst. Evol. Microbiol.">
        <title>The Global Catalogue of Microorganisms (GCM) 10K type strain sequencing project: providing services to taxonomists for standard genome sequencing and annotation.</title>
        <authorList>
            <consortium name="The Broad Institute Genomics Platform"/>
            <consortium name="The Broad Institute Genome Sequencing Center for Infectious Disease"/>
            <person name="Wu L."/>
            <person name="Ma J."/>
        </authorList>
    </citation>
    <scope>NUCLEOTIDE SEQUENCE [LARGE SCALE GENOMIC DNA]</scope>
    <source>
        <strain evidence="5">CGMCC 1.7064</strain>
    </source>
</reference>
<feature type="transmembrane region" description="Helical" evidence="2">
    <location>
        <begin position="119"/>
        <end position="145"/>
    </location>
</feature>